<keyword evidence="9" id="KW-1185">Reference proteome</keyword>
<dbReference type="InterPro" id="IPR033010">
    <property type="entry name" value="Cdc20/Fizzy"/>
</dbReference>
<evidence type="ECO:0000256" key="5">
    <source>
        <dbReference type="ARBA" id="ARBA00023306"/>
    </source>
</evidence>
<evidence type="ECO:0000256" key="3">
    <source>
        <dbReference type="ARBA" id="ARBA00022737"/>
    </source>
</evidence>
<feature type="repeat" description="WD" evidence="6">
    <location>
        <begin position="364"/>
        <end position="406"/>
    </location>
</feature>
<evidence type="ECO:0000256" key="6">
    <source>
        <dbReference type="PROSITE-ProRule" id="PRU00221"/>
    </source>
</evidence>
<gene>
    <name evidence="8" type="ORF">V5O48_007917</name>
</gene>
<evidence type="ECO:0008006" key="10">
    <source>
        <dbReference type="Google" id="ProtNLM"/>
    </source>
</evidence>
<evidence type="ECO:0000313" key="9">
    <source>
        <dbReference type="Proteomes" id="UP001465976"/>
    </source>
</evidence>
<organism evidence="8 9">
    <name type="scientific">Marasmius crinis-equi</name>
    <dbReference type="NCBI Taxonomy" id="585013"/>
    <lineage>
        <taxon>Eukaryota</taxon>
        <taxon>Fungi</taxon>
        <taxon>Dikarya</taxon>
        <taxon>Basidiomycota</taxon>
        <taxon>Agaricomycotina</taxon>
        <taxon>Agaricomycetes</taxon>
        <taxon>Agaricomycetidae</taxon>
        <taxon>Agaricales</taxon>
        <taxon>Marasmiineae</taxon>
        <taxon>Marasmiaceae</taxon>
        <taxon>Marasmius</taxon>
    </lineage>
</organism>
<dbReference type="SUPFAM" id="SSF50978">
    <property type="entry name" value="WD40 repeat-like"/>
    <property type="match status" value="1"/>
</dbReference>
<sequence length="532" mass="59530">MAEAGPSNNRLKRQHSIEDYEYHDNDRKRFRQEVSLVTEYETLELGLLSARSARAQSQPSPRSVVETPEVQARRDAELRIAIQEKADPEHLRGYFPAPMRRESSYCQEMDRYIPSAMKAKYPSLAPALTRSVSSSSLASSFMLPPEPPKFAVNSAHYHLSCTKTSIDFSLPTATAEAASENTLASYLPLTCSTANMLFFTRGNRLHYKNLMTSEDIGQLFRLKEKYGDVQVLACGGIEQSNTIAVSTSTGYVHIWDVATKKATMLWHSGSPARNVGAMQWNGQVLTVGEVKGTIRFFDTRISPVKKMKGEARKLIRHQSRITHLSWNDNKKYLATGDDSGTVYCWDDRQKSPLDVGEYVQRRKKIQHDSAVTALTWCPWQAKYLTTGDANGTIRLWHIDPEETRPNTLGTSHTIHTGSRVCGLHFSPHCKEMISVHGNQAATLPWEGNPLIQRFPTKTANSIVAHTFPNGRHAKTLTVSERPVMGSVLVNNGMKVAVAVPDEGKLKVCDVWAKPPPLKRQPSLVEKAMRSIR</sequence>
<dbReference type="PROSITE" id="PS50082">
    <property type="entry name" value="WD_REPEATS_2"/>
    <property type="match status" value="2"/>
</dbReference>
<reference evidence="8 9" key="1">
    <citation type="submission" date="2024-02" db="EMBL/GenBank/DDBJ databases">
        <title>A draft genome for the cacao thread blight pathogen Marasmius crinis-equi.</title>
        <authorList>
            <person name="Cohen S.P."/>
            <person name="Baruah I.K."/>
            <person name="Amoako-Attah I."/>
            <person name="Bukari Y."/>
            <person name="Meinhardt L.W."/>
            <person name="Bailey B.A."/>
        </authorList>
    </citation>
    <scope>NUCLEOTIDE SEQUENCE [LARGE SCALE GENOMIC DNA]</scope>
    <source>
        <strain evidence="8 9">GH-76</strain>
    </source>
</reference>
<protein>
    <recommendedName>
        <fullName evidence="10">WD40 repeat-like protein</fullName>
    </recommendedName>
</protein>
<dbReference type="PANTHER" id="PTHR19918:SF8">
    <property type="entry name" value="FI02843P"/>
    <property type="match status" value="1"/>
</dbReference>
<keyword evidence="3" id="KW-0677">Repeat</keyword>
<evidence type="ECO:0000256" key="1">
    <source>
        <dbReference type="ARBA" id="ARBA00022574"/>
    </source>
</evidence>
<evidence type="ECO:0000256" key="7">
    <source>
        <dbReference type="SAM" id="MobiDB-lite"/>
    </source>
</evidence>
<name>A0ABR3FFG1_9AGAR</name>
<feature type="repeat" description="WD" evidence="6">
    <location>
        <begin position="314"/>
        <end position="355"/>
    </location>
</feature>
<dbReference type="InterPro" id="IPR036322">
    <property type="entry name" value="WD40_repeat_dom_sf"/>
</dbReference>
<dbReference type="PANTHER" id="PTHR19918">
    <property type="entry name" value="CELL DIVISION CYCLE 20 CDC20 FIZZY -RELATED"/>
    <property type="match status" value="1"/>
</dbReference>
<dbReference type="Pfam" id="PF00400">
    <property type="entry name" value="WD40"/>
    <property type="match status" value="2"/>
</dbReference>
<dbReference type="InterPro" id="IPR015943">
    <property type="entry name" value="WD40/YVTN_repeat-like_dom_sf"/>
</dbReference>
<keyword evidence="5" id="KW-0131">Cell cycle</keyword>
<dbReference type="InterPro" id="IPR001680">
    <property type="entry name" value="WD40_rpt"/>
</dbReference>
<comment type="caution">
    <text evidence="8">The sequence shown here is derived from an EMBL/GenBank/DDBJ whole genome shotgun (WGS) entry which is preliminary data.</text>
</comment>
<evidence type="ECO:0000256" key="2">
    <source>
        <dbReference type="ARBA" id="ARBA00022618"/>
    </source>
</evidence>
<evidence type="ECO:0000256" key="4">
    <source>
        <dbReference type="ARBA" id="ARBA00022776"/>
    </source>
</evidence>
<feature type="compositionally biased region" description="Basic and acidic residues" evidence="7">
    <location>
        <begin position="15"/>
        <end position="25"/>
    </location>
</feature>
<dbReference type="SMART" id="SM00320">
    <property type="entry name" value="WD40"/>
    <property type="match status" value="3"/>
</dbReference>
<keyword evidence="4" id="KW-0498">Mitosis</keyword>
<proteinExistence type="predicted"/>
<keyword evidence="2" id="KW-0132">Cell division</keyword>
<feature type="region of interest" description="Disordered" evidence="7">
    <location>
        <begin position="1"/>
        <end position="25"/>
    </location>
</feature>
<dbReference type="Gene3D" id="2.130.10.10">
    <property type="entry name" value="YVTN repeat-like/Quinoprotein amine dehydrogenase"/>
    <property type="match status" value="1"/>
</dbReference>
<evidence type="ECO:0000313" key="8">
    <source>
        <dbReference type="EMBL" id="KAL0574033.1"/>
    </source>
</evidence>
<accession>A0ABR3FFG1</accession>
<keyword evidence="1 6" id="KW-0853">WD repeat</keyword>
<dbReference type="Proteomes" id="UP001465976">
    <property type="component" value="Unassembled WGS sequence"/>
</dbReference>
<dbReference type="PROSITE" id="PS50294">
    <property type="entry name" value="WD_REPEATS_REGION"/>
    <property type="match status" value="1"/>
</dbReference>
<dbReference type="EMBL" id="JBAHYK010000437">
    <property type="protein sequence ID" value="KAL0574033.1"/>
    <property type="molecule type" value="Genomic_DNA"/>
</dbReference>